<keyword evidence="6" id="KW-1185">Reference proteome</keyword>
<evidence type="ECO:0000259" key="4">
    <source>
        <dbReference type="Pfam" id="PF00588"/>
    </source>
</evidence>
<dbReference type="PANTHER" id="PTHR43191">
    <property type="entry name" value="RRNA METHYLTRANSFERASE 3"/>
    <property type="match status" value="1"/>
</dbReference>
<dbReference type="SUPFAM" id="SSF75217">
    <property type="entry name" value="alpha/beta knot"/>
    <property type="match status" value="1"/>
</dbReference>
<dbReference type="InterPro" id="IPR029026">
    <property type="entry name" value="tRNA_m1G_MTases_N"/>
</dbReference>
<feature type="compositionally biased region" description="Polar residues" evidence="3">
    <location>
        <begin position="309"/>
        <end position="319"/>
    </location>
</feature>
<name>A0ABD1ZFI4_9MARC</name>
<gene>
    <name evidence="5" type="ORF">R1flu_018326</name>
</gene>
<dbReference type="Gene3D" id="3.40.1280.10">
    <property type="match status" value="1"/>
</dbReference>
<feature type="compositionally biased region" description="Low complexity" evidence="3">
    <location>
        <begin position="320"/>
        <end position="334"/>
    </location>
</feature>
<dbReference type="Pfam" id="PF00588">
    <property type="entry name" value="SpoU_methylase"/>
    <property type="match status" value="1"/>
</dbReference>
<dbReference type="GO" id="GO:0032259">
    <property type="term" value="P:methylation"/>
    <property type="evidence" value="ECO:0007669"/>
    <property type="project" value="UniProtKB-KW"/>
</dbReference>
<dbReference type="CDD" id="cd18096">
    <property type="entry name" value="SpoU-like"/>
    <property type="match status" value="1"/>
</dbReference>
<dbReference type="InterPro" id="IPR051259">
    <property type="entry name" value="rRNA_Methyltransferase"/>
</dbReference>
<keyword evidence="1" id="KW-0489">Methyltransferase</keyword>
<dbReference type="GO" id="GO:0008168">
    <property type="term" value="F:methyltransferase activity"/>
    <property type="evidence" value="ECO:0007669"/>
    <property type="project" value="UniProtKB-KW"/>
</dbReference>
<dbReference type="InterPro" id="IPR001537">
    <property type="entry name" value="SpoU_MeTrfase"/>
</dbReference>
<feature type="region of interest" description="Disordered" evidence="3">
    <location>
        <begin position="259"/>
        <end position="283"/>
    </location>
</feature>
<accession>A0ABD1ZFI4</accession>
<evidence type="ECO:0000256" key="3">
    <source>
        <dbReference type="SAM" id="MobiDB-lite"/>
    </source>
</evidence>
<evidence type="ECO:0000256" key="1">
    <source>
        <dbReference type="ARBA" id="ARBA00022603"/>
    </source>
</evidence>
<reference evidence="5 6" key="1">
    <citation type="submission" date="2024-09" db="EMBL/GenBank/DDBJ databases">
        <title>Chromosome-scale assembly of Riccia fluitans.</title>
        <authorList>
            <person name="Paukszto L."/>
            <person name="Sawicki J."/>
            <person name="Karawczyk K."/>
            <person name="Piernik-Szablinska J."/>
            <person name="Szczecinska M."/>
            <person name="Mazdziarz M."/>
        </authorList>
    </citation>
    <scope>NUCLEOTIDE SEQUENCE [LARGE SCALE GENOMIC DNA]</scope>
    <source>
        <strain evidence="5">Rf_01</strain>
        <tissue evidence="5">Aerial parts of the thallus</tissue>
    </source>
</reference>
<dbReference type="PANTHER" id="PTHR43191:SF7">
    <property type="entry name" value="OBP33PEP LIKE PROTEIN"/>
    <property type="match status" value="1"/>
</dbReference>
<protein>
    <recommendedName>
        <fullName evidence="4">tRNA/rRNA methyltransferase SpoU type domain-containing protein</fullName>
    </recommendedName>
</protein>
<dbReference type="Proteomes" id="UP001605036">
    <property type="component" value="Unassembled WGS sequence"/>
</dbReference>
<evidence type="ECO:0000256" key="2">
    <source>
        <dbReference type="ARBA" id="ARBA00022679"/>
    </source>
</evidence>
<organism evidence="5 6">
    <name type="scientific">Riccia fluitans</name>
    <dbReference type="NCBI Taxonomy" id="41844"/>
    <lineage>
        <taxon>Eukaryota</taxon>
        <taxon>Viridiplantae</taxon>
        <taxon>Streptophyta</taxon>
        <taxon>Embryophyta</taxon>
        <taxon>Marchantiophyta</taxon>
        <taxon>Marchantiopsida</taxon>
        <taxon>Marchantiidae</taxon>
        <taxon>Marchantiales</taxon>
        <taxon>Ricciaceae</taxon>
        <taxon>Riccia</taxon>
    </lineage>
</organism>
<evidence type="ECO:0000313" key="6">
    <source>
        <dbReference type="Proteomes" id="UP001605036"/>
    </source>
</evidence>
<proteinExistence type="predicted"/>
<feature type="domain" description="tRNA/rRNA methyltransferase SpoU type" evidence="4">
    <location>
        <begin position="94"/>
        <end position="230"/>
    </location>
</feature>
<evidence type="ECO:0000313" key="5">
    <source>
        <dbReference type="EMBL" id="KAL2650198.1"/>
    </source>
</evidence>
<feature type="compositionally biased region" description="Acidic residues" evidence="3">
    <location>
        <begin position="297"/>
        <end position="308"/>
    </location>
</feature>
<feature type="region of interest" description="Disordered" evidence="3">
    <location>
        <begin position="297"/>
        <end position="341"/>
    </location>
</feature>
<dbReference type="AlphaFoldDB" id="A0ABD1ZFI4"/>
<dbReference type="InterPro" id="IPR029028">
    <property type="entry name" value="Alpha/beta_knot_MTases"/>
</dbReference>
<keyword evidence="2" id="KW-0808">Transferase</keyword>
<dbReference type="EMBL" id="JBHFFA010000001">
    <property type="protein sequence ID" value="KAL2650198.1"/>
    <property type="molecule type" value="Genomic_DNA"/>
</dbReference>
<comment type="caution">
    <text evidence="5">The sequence shown here is derived from an EMBL/GenBank/DDBJ whole genome shotgun (WGS) entry which is preliminary data.</text>
</comment>
<feature type="region of interest" description="Disordered" evidence="3">
    <location>
        <begin position="64"/>
        <end position="89"/>
    </location>
</feature>
<sequence>MEPSSKDKAVILKQLQSDAPLSPLVGLLRNRLSMDGESASADVDRGSNCRRDCTEIGLTMTNSLSELSTTEVREPGGNNGEKSKEESPPRFESFILVHNVAKRHNLGTIARSATAFGVTELILVGRKDFNAFGSHGASLHVQFRHFHTLPEAALYLKAKNVDICGVEIVDGAKAVNKHPFTRSTCFMLGNEGTGLSKKEMEICDFFVYIPQCGAGTASLNVTVAGSIVLHHFAVWAGFEEREREGHKFVVAERPVRRTPRNVVGDDPNAVKERRRQQRAEEGSDDWLLCDADALDENEESDMTLDEEQTTASVEFPNTTSSSRVSSSGGLLSSLNHLYRND</sequence>